<evidence type="ECO:0000256" key="1">
    <source>
        <dbReference type="SAM" id="SignalP"/>
    </source>
</evidence>
<accession>A0A1H3FIJ6</accession>
<dbReference type="Proteomes" id="UP000199249">
    <property type="component" value="Unassembled WGS sequence"/>
</dbReference>
<proteinExistence type="predicted"/>
<evidence type="ECO:0008006" key="4">
    <source>
        <dbReference type="Google" id="ProtNLM"/>
    </source>
</evidence>
<evidence type="ECO:0000313" key="2">
    <source>
        <dbReference type="EMBL" id="SDX89939.1"/>
    </source>
</evidence>
<sequence>MKVRFAPLLLAFALLWLAGCRASGPGTPARTVAQFFNKYENRSGFKATDWNAGLTTRFLLGRLGKLGGNSDLSQALTSIRSAKVLTFTPTSNSAQQLMVEGLDKEVAGLLASERYTPLPITNTDPDIPNQMRYSVREQGDRVTELVAIGGEKNTGSFVLMAISGSFTRAQVAELSKVLPNVTSGGF</sequence>
<dbReference type="Pfam" id="PF14060">
    <property type="entry name" value="DUF4252"/>
    <property type="match status" value="1"/>
</dbReference>
<keyword evidence="1" id="KW-0732">Signal</keyword>
<feature type="signal peptide" evidence="1">
    <location>
        <begin position="1"/>
        <end position="22"/>
    </location>
</feature>
<dbReference type="PROSITE" id="PS51257">
    <property type="entry name" value="PROKAR_LIPOPROTEIN"/>
    <property type="match status" value="1"/>
</dbReference>
<gene>
    <name evidence="2" type="ORF">SAMN04488069_10459</name>
</gene>
<evidence type="ECO:0000313" key="3">
    <source>
        <dbReference type="Proteomes" id="UP000199249"/>
    </source>
</evidence>
<dbReference type="AlphaFoldDB" id="A0A1H3FIJ6"/>
<protein>
    <recommendedName>
        <fullName evidence="4">DUF4252 domain-containing protein</fullName>
    </recommendedName>
</protein>
<dbReference type="RefSeq" id="WP_175470890.1">
    <property type="nucleotide sequence ID" value="NZ_FNOV01000004.1"/>
</dbReference>
<reference evidence="3" key="1">
    <citation type="submission" date="2016-10" db="EMBL/GenBank/DDBJ databases">
        <authorList>
            <person name="Varghese N."/>
            <person name="Submissions S."/>
        </authorList>
    </citation>
    <scope>NUCLEOTIDE SEQUENCE [LARGE SCALE GENOMIC DNA]</scope>
    <source>
        <strain evidence="3">CGMCC 1.8975</strain>
    </source>
</reference>
<name>A0A1H3FIJ6_9BACT</name>
<dbReference type="EMBL" id="FNOV01000004">
    <property type="protein sequence ID" value="SDX89939.1"/>
    <property type="molecule type" value="Genomic_DNA"/>
</dbReference>
<dbReference type="InterPro" id="IPR025348">
    <property type="entry name" value="DUF4252"/>
</dbReference>
<keyword evidence="3" id="KW-1185">Reference proteome</keyword>
<feature type="chain" id="PRO_5011656189" description="DUF4252 domain-containing protein" evidence="1">
    <location>
        <begin position="23"/>
        <end position="186"/>
    </location>
</feature>
<organism evidence="2 3">
    <name type="scientific">Hymenobacter psychrophilus</name>
    <dbReference type="NCBI Taxonomy" id="651662"/>
    <lineage>
        <taxon>Bacteria</taxon>
        <taxon>Pseudomonadati</taxon>
        <taxon>Bacteroidota</taxon>
        <taxon>Cytophagia</taxon>
        <taxon>Cytophagales</taxon>
        <taxon>Hymenobacteraceae</taxon>
        <taxon>Hymenobacter</taxon>
    </lineage>
</organism>